<name>A0A0B2JWU1_9FIRM</name>
<accession>A0A0B2JWU1</accession>
<reference evidence="1 2" key="1">
    <citation type="journal article" date="2013" name="PLoS ONE">
        <title>Identification and characterization of three novel lipases belonging to families II and V from Anaerovibrio lipolyticus 5ST.</title>
        <authorList>
            <person name="Prive F."/>
            <person name="Kaderbhai N.N."/>
            <person name="Girdwood S."/>
            <person name="Worgan H.J."/>
            <person name="Pinloche E."/>
            <person name="Scollan N.D."/>
            <person name="Huws S.A."/>
            <person name="Newbold C.J."/>
        </authorList>
    </citation>
    <scope>NUCLEOTIDE SEQUENCE [LARGE SCALE GENOMIC DNA]</scope>
    <source>
        <strain evidence="1 2">5S</strain>
    </source>
</reference>
<keyword evidence="2" id="KW-1185">Reference proteome</keyword>
<dbReference type="EMBL" id="JSCE01000054">
    <property type="protein sequence ID" value="KHM52760.1"/>
    <property type="molecule type" value="Genomic_DNA"/>
</dbReference>
<dbReference type="Proteomes" id="UP000030993">
    <property type="component" value="Unassembled WGS sequence"/>
</dbReference>
<evidence type="ECO:0000313" key="2">
    <source>
        <dbReference type="Proteomes" id="UP000030993"/>
    </source>
</evidence>
<proteinExistence type="predicted"/>
<dbReference type="AlphaFoldDB" id="A0A0B2JWU1"/>
<gene>
    <name evidence="1" type="ORF">NZ47_02670</name>
</gene>
<organism evidence="1 2">
    <name type="scientific">Anaerovibrio lipolyticus</name>
    <dbReference type="NCBI Taxonomy" id="82374"/>
    <lineage>
        <taxon>Bacteria</taxon>
        <taxon>Bacillati</taxon>
        <taxon>Bacillota</taxon>
        <taxon>Negativicutes</taxon>
        <taxon>Selenomonadales</taxon>
        <taxon>Selenomonadaceae</taxon>
        <taxon>Anaerovibrio</taxon>
    </lineage>
</organism>
<comment type="caution">
    <text evidence="1">The sequence shown here is derived from an EMBL/GenBank/DDBJ whole genome shotgun (WGS) entry which is preliminary data.</text>
</comment>
<evidence type="ECO:0000313" key="1">
    <source>
        <dbReference type="EMBL" id="KHM52760.1"/>
    </source>
</evidence>
<protein>
    <submittedName>
        <fullName evidence="1">Uncharacterized protein</fullName>
    </submittedName>
</protein>
<sequence>MTAYDIYTQLLHLLPEIEPIGYITGTTGHIIYNNIFKFSVSSGFQHILEATSICIGSGLSLINKCMC</sequence>